<protein>
    <submittedName>
        <fullName evidence="2">Uncharacterized protein</fullName>
    </submittedName>
</protein>
<organism evidence="2 3">
    <name type="scientific">Clitoria ternatea</name>
    <name type="common">Butterfly pea</name>
    <dbReference type="NCBI Taxonomy" id="43366"/>
    <lineage>
        <taxon>Eukaryota</taxon>
        <taxon>Viridiplantae</taxon>
        <taxon>Streptophyta</taxon>
        <taxon>Embryophyta</taxon>
        <taxon>Tracheophyta</taxon>
        <taxon>Spermatophyta</taxon>
        <taxon>Magnoliopsida</taxon>
        <taxon>eudicotyledons</taxon>
        <taxon>Gunneridae</taxon>
        <taxon>Pentapetalae</taxon>
        <taxon>rosids</taxon>
        <taxon>fabids</taxon>
        <taxon>Fabales</taxon>
        <taxon>Fabaceae</taxon>
        <taxon>Papilionoideae</taxon>
        <taxon>50 kb inversion clade</taxon>
        <taxon>NPAAA clade</taxon>
        <taxon>indigoferoid/millettioid clade</taxon>
        <taxon>Phaseoleae</taxon>
        <taxon>Clitoria</taxon>
    </lineage>
</organism>
<reference evidence="2 3" key="1">
    <citation type="submission" date="2024-01" db="EMBL/GenBank/DDBJ databases">
        <title>The genomes of 5 underutilized Papilionoideae crops provide insights into root nodulation and disease resistance.</title>
        <authorList>
            <person name="Yuan L."/>
        </authorList>
    </citation>
    <scope>NUCLEOTIDE SEQUENCE [LARGE SCALE GENOMIC DNA]</scope>
    <source>
        <strain evidence="2">LY-2023</strain>
        <tissue evidence="2">Leaf</tissue>
    </source>
</reference>
<evidence type="ECO:0000313" key="2">
    <source>
        <dbReference type="EMBL" id="KAK7263162.1"/>
    </source>
</evidence>
<evidence type="ECO:0000313" key="3">
    <source>
        <dbReference type="Proteomes" id="UP001359559"/>
    </source>
</evidence>
<gene>
    <name evidence="2" type="ORF">RJT34_30747</name>
</gene>
<accession>A0AAN9ET10</accession>
<keyword evidence="3" id="KW-1185">Reference proteome</keyword>
<evidence type="ECO:0000256" key="1">
    <source>
        <dbReference type="SAM" id="MobiDB-lite"/>
    </source>
</evidence>
<feature type="region of interest" description="Disordered" evidence="1">
    <location>
        <begin position="1"/>
        <end position="24"/>
    </location>
</feature>
<feature type="compositionally biased region" description="Basic and acidic residues" evidence="1">
    <location>
        <begin position="9"/>
        <end position="24"/>
    </location>
</feature>
<dbReference type="Proteomes" id="UP001359559">
    <property type="component" value="Unassembled WGS sequence"/>
</dbReference>
<proteinExistence type="predicted"/>
<sequence length="106" mass="12124">MTYRHRKFRADAGEHNNKPKSMPEKESACVVSLCTPICNLLALLSSFLCLESRPMASSNLWTTTEPLLVHQSWYNMALMIPTSYDSECLYHRIGSWTTVRISRLDA</sequence>
<comment type="caution">
    <text evidence="2">The sequence shown here is derived from an EMBL/GenBank/DDBJ whole genome shotgun (WGS) entry which is preliminary data.</text>
</comment>
<dbReference type="EMBL" id="JAYKXN010000008">
    <property type="protein sequence ID" value="KAK7263162.1"/>
    <property type="molecule type" value="Genomic_DNA"/>
</dbReference>
<name>A0AAN9ET10_CLITE</name>
<dbReference type="AlphaFoldDB" id="A0AAN9ET10"/>